<dbReference type="AlphaFoldDB" id="A0A9E7KKF5"/>
<protein>
    <submittedName>
        <fullName evidence="2">Heavy metal-associated domain containing protein</fullName>
    </submittedName>
</protein>
<evidence type="ECO:0000313" key="3">
    <source>
        <dbReference type="Proteomes" id="UP001055439"/>
    </source>
</evidence>
<name>A0A9E7KKF5_9LILI</name>
<reference evidence="2" key="1">
    <citation type="submission" date="2022-05" db="EMBL/GenBank/DDBJ databases">
        <title>The Musa troglodytarum L. genome provides insights into the mechanism of non-climacteric behaviour and enrichment of carotenoids.</title>
        <authorList>
            <person name="Wang J."/>
        </authorList>
    </citation>
    <scope>NUCLEOTIDE SEQUENCE</scope>
    <source>
        <tissue evidence="2">Leaf</tissue>
    </source>
</reference>
<feature type="region of interest" description="Disordered" evidence="1">
    <location>
        <begin position="59"/>
        <end position="95"/>
    </location>
</feature>
<keyword evidence="3" id="KW-1185">Reference proteome</keyword>
<dbReference type="EMBL" id="CP097509">
    <property type="protein sequence ID" value="URE19354.1"/>
    <property type="molecule type" value="Genomic_DNA"/>
</dbReference>
<dbReference type="Proteomes" id="UP001055439">
    <property type="component" value="Chromosome 7"/>
</dbReference>
<proteinExistence type="predicted"/>
<accession>A0A9E7KKF5</accession>
<sequence length="134" mass="15218">MKANGFLCRSHVDAVCIPGDPRSMIMPRRPDRTLAEHSRLVDLKYSRLVDSRRFNSGERSRAVTLPMVTKKQREPRPAKTTTATGTVPSRPPSNDHVFQVKPSCSLALYLSCRVSSLFYVLLQTRCNLREDRKS</sequence>
<gene>
    <name evidence="2" type="ORF">MUK42_11998</name>
</gene>
<evidence type="ECO:0000313" key="2">
    <source>
        <dbReference type="EMBL" id="URE19354.1"/>
    </source>
</evidence>
<organism evidence="2 3">
    <name type="scientific">Musa troglodytarum</name>
    <name type="common">fe'i banana</name>
    <dbReference type="NCBI Taxonomy" id="320322"/>
    <lineage>
        <taxon>Eukaryota</taxon>
        <taxon>Viridiplantae</taxon>
        <taxon>Streptophyta</taxon>
        <taxon>Embryophyta</taxon>
        <taxon>Tracheophyta</taxon>
        <taxon>Spermatophyta</taxon>
        <taxon>Magnoliopsida</taxon>
        <taxon>Liliopsida</taxon>
        <taxon>Zingiberales</taxon>
        <taxon>Musaceae</taxon>
        <taxon>Musa</taxon>
    </lineage>
</organism>
<evidence type="ECO:0000256" key="1">
    <source>
        <dbReference type="SAM" id="MobiDB-lite"/>
    </source>
</evidence>
<dbReference type="OrthoDB" id="689350at2759"/>